<protein>
    <recommendedName>
        <fullName evidence="6">DUF4218 domain-containing protein</fullName>
    </recommendedName>
</protein>
<proteinExistence type="predicted"/>
<organism evidence="4 5">
    <name type="scientific">Trifolium subterraneum</name>
    <name type="common">Subterranean clover</name>
    <dbReference type="NCBI Taxonomy" id="3900"/>
    <lineage>
        <taxon>Eukaryota</taxon>
        <taxon>Viridiplantae</taxon>
        <taxon>Streptophyta</taxon>
        <taxon>Embryophyta</taxon>
        <taxon>Tracheophyta</taxon>
        <taxon>Spermatophyta</taxon>
        <taxon>Magnoliopsida</taxon>
        <taxon>eudicotyledons</taxon>
        <taxon>Gunneridae</taxon>
        <taxon>Pentapetalae</taxon>
        <taxon>rosids</taxon>
        <taxon>fabids</taxon>
        <taxon>Fabales</taxon>
        <taxon>Fabaceae</taxon>
        <taxon>Papilionoideae</taxon>
        <taxon>50 kb inversion clade</taxon>
        <taxon>NPAAA clade</taxon>
        <taxon>Hologalegina</taxon>
        <taxon>IRL clade</taxon>
        <taxon>Trifolieae</taxon>
        <taxon>Trifolium</taxon>
    </lineage>
</organism>
<accession>A0A2Z6NIJ5</accession>
<sequence>MTMILELLNDAFDHAKIPSSFYEAKKTISKLGLEYEKIHACPNNCMLYWGVEDEKREMCKVCNMSRWKKSSSVKDVGASNNGKSQRNVPAKVLRYFPLKPRLQRLFLSSKTAEDMRWHATTNTTDGMMRHPKDSEAWKKFDSINTLFASDPRNVRLGLSSDGFNPFGNMSSNYSIWPVVLVPYNTPPWMCMKSTSFILSMIIPGKRAPGNDIDVYLQPLIKELKELWHEGVDTYDASTREMFKLRAALMWTISDFPGLGTLSGWNTYTGLACPSCNFDAIPCRLPCSKKYCFMGHRRFLDGRHKFRLNRIRFNGQQELRNPPKRLPGSEILEKVKDLNVTFGRKGEVGGNGKRTRGSGSGTHGPQQWKKKSIFFDLPYWEYNLLRHNLDVMHIEKNVCDNIIYTLLNDNVKSKDHLNARKDLVKMDIRSELWADERGRYPLAIYTMTNEGKRTFLTTLKNIKVPDGYSSNISRCIDVDNRKLTGMLKSHDCHILMQQLLPLAMRNALPDEVSVVLNELCSFFRQICSKVLSVATLDKMQQQVVLTLCNMEMLFPPSFFTVMIHLTVHLIEEVKLGGPVHYRWMYPIERYLGQLKSYVRNRARPEGSIAEGYKLQEILTFCSRYLGNIETRWNQPRRVDDIPDDTHHMPRVSELFPQVGKPVGGNSYFTLTSTEKLQAHRHVLTNCPAVDPYIQEFRDLVRRQLRSRTRNTTTIDKRVHREFVGWFTNRINNSLESLKEVDKSILFCLAHGPNDEARRFTAYNVNGYKFRTLTRDKTLKTQNSGVFGTFGTRSYSSSSDTQMKFGGVNYYGKLVDIIELNYSGLFMVPLFKCEWANTTNPRGMKTDKLGFTSINFARLIHTGEHEDDEPYIKASEAQMVYFVDDEKEKCWSIPIQLKPRDLYVMGMAKRRRFMRMNEPTPAANQPNHSDPAPTDEPTPATRQPVSPLDPEPENDESTLEINDAANKSKKQSVKYWTVDVKDARGVVKEVRLRCQDVFSLPPRKKILMEWSEMGQPVGEAVCLLGSFLGKIRADFSKLPISYDRWPAVPDEYKKRVWIDTITVLGYVLNFLTYKLWEELEIHRQGNSNVSDDAYTAVFGKEHSGQVRGVGFGVVPSQYFGRALEEQVSMLTQQYALNSRGNQVSDMDAHVRGVVKEVCLRSQDVFSLPPGKKILMEWSEMGQPVGEAAGLLGSFLGKIGADFSKLPISYDRWPDKKWDVYDDIHKKYIYGIIGKRWRDNRKLAFDNCYDPSLSWEQSLDRRPKGINKEQWAAFLTYRLKSENQEELETHRQGNSNVSDDAFTAVFGKEHSGQVQGVGFGVVPSQYFGRSSRVPASASGGNDVTMRQELDTSIAKIRALEEQVSMLT</sequence>
<evidence type="ECO:0000313" key="5">
    <source>
        <dbReference type="Proteomes" id="UP000242715"/>
    </source>
</evidence>
<dbReference type="EMBL" id="DF973458">
    <property type="protein sequence ID" value="GAU31519.1"/>
    <property type="molecule type" value="Genomic_DNA"/>
</dbReference>
<evidence type="ECO:0000313" key="4">
    <source>
        <dbReference type="EMBL" id="GAU31519.1"/>
    </source>
</evidence>
<dbReference type="PANTHER" id="PTHR48258:SF12">
    <property type="entry name" value="TRANSPOSON PROTEIN, CACTA, EN_SPM SUB-CLASS"/>
    <property type="match status" value="1"/>
</dbReference>
<feature type="region of interest" description="Disordered" evidence="1">
    <location>
        <begin position="343"/>
        <end position="366"/>
    </location>
</feature>
<evidence type="ECO:0008006" key="6">
    <source>
        <dbReference type="Google" id="ProtNLM"/>
    </source>
</evidence>
<dbReference type="InterPro" id="IPR004242">
    <property type="entry name" value="Transposase_21"/>
</dbReference>
<evidence type="ECO:0000256" key="1">
    <source>
        <dbReference type="SAM" id="MobiDB-lite"/>
    </source>
</evidence>
<feature type="region of interest" description="Disordered" evidence="1">
    <location>
        <begin position="916"/>
        <end position="955"/>
    </location>
</feature>
<name>A0A2Z6NIJ5_TRISU</name>
<dbReference type="Pfam" id="PF02992">
    <property type="entry name" value="Transposase_21"/>
    <property type="match status" value="1"/>
</dbReference>
<dbReference type="Proteomes" id="UP000242715">
    <property type="component" value="Unassembled WGS sequence"/>
</dbReference>
<evidence type="ECO:0000259" key="2">
    <source>
        <dbReference type="Pfam" id="PF13952"/>
    </source>
</evidence>
<dbReference type="InterPro" id="IPR025452">
    <property type="entry name" value="DUF4218"/>
</dbReference>
<feature type="compositionally biased region" description="Low complexity" evidence="1">
    <location>
        <begin position="928"/>
        <end position="939"/>
    </location>
</feature>
<dbReference type="Pfam" id="PF13952">
    <property type="entry name" value="DUF4216"/>
    <property type="match status" value="1"/>
</dbReference>
<reference evidence="5" key="1">
    <citation type="journal article" date="2017" name="Front. Plant Sci.">
        <title>Climate Clever Clovers: New Paradigm to Reduce the Environmental Footprint of Ruminants by Breeding Low Methanogenic Forages Utilizing Haplotype Variation.</title>
        <authorList>
            <person name="Kaur P."/>
            <person name="Appels R."/>
            <person name="Bayer P.E."/>
            <person name="Keeble-Gagnere G."/>
            <person name="Wang J."/>
            <person name="Hirakawa H."/>
            <person name="Shirasawa K."/>
            <person name="Vercoe P."/>
            <person name="Stefanova K."/>
            <person name="Durmic Z."/>
            <person name="Nichols P."/>
            <person name="Revell C."/>
            <person name="Isobe S.N."/>
            <person name="Edwards D."/>
            <person name="Erskine W."/>
        </authorList>
    </citation>
    <scope>NUCLEOTIDE SEQUENCE [LARGE SCALE GENOMIC DNA]</scope>
    <source>
        <strain evidence="5">cv. Daliak</strain>
    </source>
</reference>
<feature type="domain" description="DUF4216" evidence="2">
    <location>
        <begin position="816"/>
        <end position="891"/>
    </location>
</feature>
<dbReference type="Pfam" id="PF13960">
    <property type="entry name" value="DUF4218"/>
    <property type="match status" value="1"/>
</dbReference>
<dbReference type="PANTHER" id="PTHR48258">
    <property type="entry name" value="DUF4218 DOMAIN-CONTAINING PROTEIN-RELATED"/>
    <property type="match status" value="1"/>
</dbReference>
<gene>
    <name evidence="4" type="ORF">TSUD_332940</name>
</gene>
<dbReference type="InterPro" id="IPR025312">
    <property type="entry name" value="DUF4216"/>
</dbReference>
<dbReference type="OrthoDB" id="1412291at2759"/>
<feature type="compositionally biased region" description="Gly residues" evidence="1">
    <location>
        <begin position="347"/>
        <end position="361"/>
    </location>
</feature>
<evidence type="ECO:0000259" key="3">
    <source>
        <dbReference type="Pfam" id="PF13960"/>
    </source>
</evidence>
<feature type="domain" description="DUF4218" evidence="3">
    <location>
        <begin position="525"/>
        <end position="637"/>
    </location>
</feature>
<keyword evidence="5" id="KW-1185">Reference proteome</keyword>